<evidence type="ECO:0000259" key="1">
    <source>
        <dbReference type="Pfam" id="PF01557"/>
    </source>
</evidence>
<dbReference type="Pfam" id="PF01557">
    <property type="entry name" value="FAA_hydrolase"/>
    <property type="match status" value="1"/>
</dbReference>
<keyword evidence="3" id="KW-1185">Reference proteome</keyword>
<sequence>MKVVRHRTSAGPTLAVQLDDETIADLPPGVELAELLATDGLLHDAGEKARRTGERRALARAQLMAPLDPPTFRDFSTFPEHTAGSVKLLDPTAGLPPEFYEIPTFYFSNPYAIAGPHDDVPVPPGCELFDYELEVGAVVGRAGQDLTVEEAGDHIAGYVVLNDFSARDVQFHEMRMRLGPAKGKDTATTLGSVFVTADELEPHRSGASFDLEMEVRVNGELLGSDRLHNMAWSFPALAAYASRGTVIRPGDLLGSGTCQGGCLAELWGRHGWGHHPPLQPGDVVTTTVDGLGGTRNRIVAGSPSHPIHPWTSMATSLAE</sequence>
<dbReference type="EMBL" id="JACCBN010000001">
    <property type="protein sequence ID" value="NYD39828.1"/>
    <property type="molecule type" value="Genomic_DNA"/>
</dbReference>
<protein>
    <submittedName>
        <fullName evidence="2">2-keto-4-pentenoate hydratase/2-oxohepta-3-ene-1,7-dioic acid hydratase in catechol pathway</fullName>
    </submittedName>
</protein>
<gene>
    <name evidence="2" type="ORF">BJ983_005930</name>
</gene>
<dbReference type="Proteomes" id="UP000535890">
    <property type="component" value="Unassembled WGS sequence"/>
</dbReference>
<dbReference type="AlphaFoldDB" id="A0A7Y9E272"/>
<dbReference type="RefSeq" id="WP_179797095.1">
    <property type="nucleotide sequence ID" value="NZ_BAABHP010000002.1"/>
</dbReference>
<organism evidence="2 3">
    <name type="scientific">Actinomycetospora corticicola</name>
    <dbReference type="NCBI Taxonomy" id="663602"/>
    <lineage>
        <taxon>Bacteria</taxon>
        <taxon>Bacillati</taxon>
        <taxon>Actinomycetota</taxon>
        <taxon>Actinomycetes</taxon>
        <taxon>Pseudonocardiales</taxon>
        <taxon>Pseudonocardiaceae</taxon>
        <taxon>Actinomycetospora</taxon>
    </lineage>
</organism>
<dbReference type="Gene3D" id="3.90.850.10">
    <property type="entry name" value="Fumarylacetoacetase-like, C-terminal domain"/>
    <property type="match status" value="1"/>
</dbReference>
<accession>A0A7Y9E272</accession>
<dbReference type="PANTHER" id="PTHR43211:SF1">
    <property type="entry name" value="BLL6422 PROTEIN"/>
    <property type="match status" value="1"/>
</dbReference>
<dbReference type="InterPro" id="IPR011234">
    <property type="entry name" value="Fumarylacetoacetase-like_C"/>
</dbReference>
<evidence type="ECO:0000313" key="3">
    <source>
        <dbReference type="Proteomes" id="UP000535890"/>
    </source>
</evidence>
<comment type="caution">
    <text evidence="2">The sequence shown here is derived from an EMBL/GenBank/DDBJ whole genome shotgun (WGS) entry which is preliminary data.</text>
</comment>
<name>A0A7Y9E272_9PSEU</name>
<proteinExistence type="predicted"/>
<dbReference type="PANTHER" id="PTHR43211">
    <property type="entry name" value="FUMARYLACETOACETATE HYDROLASE"/>
    <property type="match status" value="1"/>
</dbReference>
<feature type="domain" description="Fumarylacetoacetase-like C-terminal" evidence="1">
    <location>
        <begin position="96"/>
        <end position="299"/>
    </location>
</feature>
<evidence type="ECO:0000313" key="2">
    <source>
        <dbReference type="EMBL" id="NYD39828.1"/>
    </source>
</evidence>
<dbReference type="GO" id="GO:0003824">
    <property type="term" value="F:catalytic activity"/>
    <property type="evidence" value="ECO:0007669"/>
    <property type="project" value="InterPro"/>
</dbReference>
<dbReference type="InterPro" id="IPR036663">
    <property type="entry name" value="Fumarylacetoacetase_C_sf"/>
</dbReference>
<dbReference type="SUPFAM" id="SSF56529">
    <property type="entry name" value="FAH"/>
    <property type="match status" value="1"/>
</dbReference>
<reference evidence="2 3" key="1">
    <citation type="submission" date="2020-07" db="EMBL/GenBank/DDBJ databases">
        <title>Sequencing the genomes of 1000 actinobacteria strains.</title>
        <authorList>
            <person name="Klenk H.-P."/>
        </authorList>
    </citation>
    <scope>NUCLEOTIDE SEQUENCE [LARGE SCALE GENOMIC DNA]</scope>
    <source>
        <strain evidence="2 3">DSM 45772</strain>
    </source>
</reference>